<dbReference type="InterPro" id="IPR018666">
    <property type="entry name" value="DUF2125"/>
</dbReference>
<keyword evidence="1" id="KW-0472">Membrane</keyword>
<gene>
    <name evidence="2" type="ORF">R7A2020_07565</name>
</gene>
<feature type="transmembrane region" description="Helical" evidence="1">
    <location>
        <begin position="37"/>
        <end position="58"/>
    </location>
</feature>
<evidence type="ECO:0000256" key="1">
    <source>
        <dbReference type="SAM" id="Phobius"/>
    </source>
</evidence>
<keyword evidence="1" id="KW-1133">Transmembrane helix</keyword>
<evidence type="ECO:0000313" key="3">
    <source>
        <dbReference type="Proteomes" id="UP000500892"/>
    </source>
</evidence>
<dbReference type="EMBL" id="CP051772">
    <property type="protein sequence ID" value="QJF00800.1"/>
    <property type="molecule type" value="Genomic_DNA"/>
</dbReference>
<dbReference type="Pfam" id="PF09898">
    <property type="entry name" value="DUF2125"/>
    <property type="match status" value="1"/>
</dbReference>
<evidence type="ECO:0000313" key="2">
    <source>
        <dbReference type="EMBL" id="QJF00800.1"/>
    </source>
</evidence>
<dbReference type="Proteomes" id="UP000500892">
    <property type="component" value="Chromosome"/>
</dbReference>
<proteinExistence type="predicted"/>
<sequence>MSTWLLESKVRPPTPWVNESQSMTSSDERQPKSRRGLFWLVAFIVVLFAVYSGGWFYLANRVRAEADKAVATLNKSGINAGCANLQVSGYPLSFTVSCDNLAYEDDAKNIAASAGSFNAVAQIIQPLSPVADLRGPLRTSVPGMVPLWIDWDNLQAKVKLSWPLPQRVALQAEGLSGQTDPADDTDPVELFSAGRAAGQLQPNGQDVDYVGSFTDLEIDPDAIGGRVLPALDASGDATLKNGVALIGTQVKSLRGQKVEIRNLDLSSGTARVTVSGPLSVDTEGLVDADLMIRIKDPKAVASILSGAIPEQKNAIEQGFAALAMLGSEPSMPLKVVKGKASLGFIPLGKIKPVQ</sequence>
<keyword evidence="3" id="KW-1185">Reference proteome</keyword>
<keyword evidence="1" id="KW-0812">Transmembrane</keyword>
<organism evidence="2 3">
    <name type="scientific">Mesorhizobium japonicum R7A</name>
    <dbReference type="NCBI Taxonomy" id="935547"/>
    <lineage>
        <taxon>Bacteria</taxon>
        <taxon>Pseudomonadati</taxon>
        <taxon>Pseudomonadota</taxon>
        <taxon>Alphaproteobacteria</taxon>
        <taxon>Hyphomicrobiales</taxon>
        <taxon>Phyllobacteriaceae</taxon>
        <taxon>Mesorhizobium</taxon>
    </lineage>
</organism>
<name>A0ABX6MNP0_9HYPH</name>
<accession>A0ABX6MNP0</accession>
<protein>
    <submittedName>
        <fullName evidence="2">DUF2125 domain-containing protein</fullName>
    </submittedName>
</protein>
<reference evidence="2 3" key="1">
    <citation type="submission" date="2020-04" db="EMBL/GenBank/DDBJ databases">
        <title>Mesorhizobium japonicum R7A epigenetic regulation of quorum sensing and ICE transfer.</title>
        <authorList>
            <person name="Ramsay J.P."/>
            <person name="Colombi E."/>
            <person name="Perry B.J."/>
            <person name="Staltari A."/>
        </authorList>
    </citation>
    <scope>NUCLEOTIDE SEQUENCE [LARGE SCALE GENOMIC DNA]</scope>
    <source>
        <strain evidence="2 3">R7A</strain>
    </source>
</reference>